<evidence type="ECO:0000313" key="14">
    <source>
        <dbReference type="WBParaSite" id="PSAMB.scaffold1373size32454.g12904.t1"/>
    </source>
</evidence>
<evidence type="ECO:0000256" key="4">
    <source>
        <dbReference type="ARBA" id="ARBA00013782"/>
    </source>
</evidence>
<proteinExistence type="inferred from homology"/>
<reference evidence="14" key="1">
    <citation type="submission" date="2022-11" db="UniProtKB">
        <authorList>
            <consortium name="WormBaseParasite"/>
        </authorList>
    </citation>
    <scope>IDENTIFICATION</scope>
</reference>
<keyword evidence="8 12" id="KW-0067">ATP-binding</keyword>
<evidence type="ECO:0000256" key="9">
    <source>
        <dbReference type="ARBA" id="ARBA00022917"/>
    </source>
</evidence>
<comment type="subcellular location">
    <subcellularLocation>
        <location evidence="1">Cytoplasm</location>
    </subcellularLocation>
</comment>
<keyword evidence="6 12" id="KW-0436">Ligase</keyword>
<keyword evidence="10 12" id="KW-0030">Aminoacyl-tRNA synthetase</keyword>
<accession>A0A914UYR9</accession>
<dbReference type="GO" id="GO:0006436">
    <property type="term" value="P:tryptophanyl-tRNA aminoacylation"/>
    <property type="evidence" value="ECO:0007669"/>
    <property type="project" value="InterPro"/>
</dbReference>
<evidence type="ECO:0000256" key="7">
    <source>
        <dbReference type="ARBA" id="ARBA00022741"/>
    </source>
</evidence>
<dbReference type="EC" id="6.1.1.2" evidence="3"/>
<dbReference type="InterPro" id="IPR001412">
    <property type="entry name" value="aa-tRNA-synth_I_CS"/>
</dbReference>
<dbReference type="InterPro" id="IPR002306">
    <property type="entry name" value="Trp-tRNA-ligase"/>
</dbReference>
<evidence type="ECO:0000256" key="1">
    <source>
        <dbReference type="ARBA" id="ARBA00004496"/>
    </source>
</evidence>
<keyword evidence="13" id="KW-1185">Reference proteome</keyword>
<dbReference type="GO" id="GO:0005524">
    <property type="term" value="F:ATP binding"/>
    <property type="evidence" value="ECO:0007669"/>
    <property type="project" value="UniProtKB-KW"/>
</dbReference>
<dbReference type="GO" id="GO:0005737">
    <property type="term" value="C:cytoplasm"/>
    <property type="evidence" value="ECO:0007669"/>
    <property type="project" value="UniProtKB-SubCell"/>
</dbReference>
<evidence type="ECO:0000256" key="2">
    <source>
        <dbReference type="ARBA" id="ARBA00005594"/>
    </source>
</evidence>
<dbReference type="InterPro" id="IPR002305">
    <property type="entry name" value="aa-tRNA-synth_Ic"/>
</dbReference>
<sequence length="283" mass="32043">MAEGEQVVPKSEDCDGPNTSVTERLEAIAVGEDEGDVVTPWDVTATSAKGIDYEKLIVKFGCRKLDESLISRMERLTGKPAHVMLKRGLFFAHRDLSLILDRLEQKKPFFLYTGRGPSSGSLHLGHLIPFMFTKYLQEAFNVPLIVQMTDDEKFLWKDLTIEQSQKMTMENMKDIIAVGFDPEKTFIFTDTEYMCPAFYKNILRIWKVVTNNQARAIFGFSGEDSMGKSAFPAIEVAPCFSSSFPLIFNGKKDIPCLIPCAIDQDPYFRLSRDVAPRLKYPKP</sequence>
<evidence type="ECO:0000256" key="8">
    <source>
        <dbReference type="ARBA" id="ARBA00022840"/>
    </source>
</evidence>
<dbReference type="FunFam" id="3.40.50.620:FF:000033">
    <property type="entry name" value="tryptophan--tRNA ligase, cytoplasmic"/>
    <property type="match status" value="1"/>
</dbReference>
<evidence type="ECO:0000256" key="3">
    <source>
        <dbReference type="ARBA" id="ARBA00013161"/>
    </source>
</evidence>
<keyword evidence="5" id="KW-0963">Cytoplasm</keyword>
<dbReference type="InterPro" id="IPR014729">
    <property type="entry name" value="Rossmann-like_a/b/a_fold"/>
</dbReference>
<protein>
    <recommendedName>
        <fullName evidence="4">Tryptophan--tRNA ligase, cytoplasmic</fullName>
        <ecNumber evidence="3">6.1.1.2</ecNumber>
    </recommendedName>
    <alternativeName>
        <fullName evidence="11">Tryptophanyl-tRNA synthetase</fullName>
    </alternativeName>
</protein>
<dbReference type="WBParaSite" id="PSAMB.scaffold1373size32454.g12904.t1">
    <property type="protein sequence ID" value="PSAMB.scaffold1373size32454.g12904.t1"/>
    <property type="gene ID" value="PSAMB.scaffold1373size32454.g12904"/>
</dbReference>
<dbReference type="AlphaFoldDB" id="A0A914UYR9"/>
<keyword evidence="9 12" id="KW-0648">Protein biosynthesis</keyword>
<keyword evidence="7 12" id="KW-0547">Nucleotide-binding</keyword>
<evidence type="ECO:0000256" key="5">
    <source>
        <dbReference type="ARBA" id="ARBA00022490"/>
    </source>
</evidence>
<dbReference type="PANTHER" id="PTHR10055:SF1">
    <property type="entry name" value="TRYPTOPHAN--TRNA LIGASE, CYTOPLASMIC"/>
    <property type="match status" value="1"/>
</dbReference>
<dbReference type="Gene3D" id="3.40.50.620">
    <property type="entry name" value="HUPs"/>
    <property type="match status" value="1"/>
</dbReference>
<evidence type="ECO:0000256" key="11">
    <source>
        <dbReference type="ARBA" id="ARBA00030268"/>
    </source>
</evidence>
<dbReference type="PRINTS" id="PR01039">
    <property type="entry name" value="TRNASYNTHTRP"/>
</dbReference>
<comment type="similarity">
    <text evidence="2 12">Belongs to the class-I aminoacyl-tRNA synthetase family.</text>
</comment>
<dbReference type="Pfam" id="PF00579">
    <property type="entry name" value="tRNA-synt_1b"/>
    <property type="match status" value="1"/>
</dbReference>
<dbReference type="PANTHER" id="PTHR10055">
    <property type="entry name" value="TRYPTOPHANYL-TRNA SYNTHETASE"/>
    <property type="match status" value="1"/>
</dbReference>
<evidence type="ECO:0000313" key="13">
    <source>
        <dbReference type="Proteomes" id="UP000887566"/>
    </source>
</evidence>
<name>A0A914UYR9_9BILA</name>
<dbReference type="Proteomes" id="UP000887566">
    <property type="component" value="Unplaced"/>
</dbReference>
<organism evidence="13 14">
    <name type="scientific">Plectus sambesii</name>
    <dbReference type="NCBI Taxonomy" id="2011161"/>
    <lineage>
        <taxon>Eukaryota</taxon>
        <taxon>Metazoa</taxon>
        <taxon>Ecdysozoa</taxon>
        <taxon>Nematoda</taxon>
        <taxon>Chromadorea</taxon>
        <taxon>Plectida</taxon>
        <taxon>Plectina</taxon>
        <taxon>Plectoidea</taxon>
        <taxon>Plectidae</taxon>
        <taxon>Plectus</taxon>
    </lineage>
</organism>
<evidence type="ECO:0000256" key="12">
    <source>
        <dbReference type="RuleBase" id="RU363036"/>
    </source>
</evidence>
<dbReference type="SUPFAM" id="SSF52374">
    <property type="entry name" value="Nucleotidylyl transferase"/>
    <property type="match status" value="1"/>
</dbReference>
<dbReference type="GO" id="GO:0004830">
    <property type="term" value="F:tryptophan-tRNA ligase activity"/>
    <property type="evidence" value="ECO:0007669"/>
    <property type="project" value="UniProtKB-EC"/>
</dbReference>
<evidence type="ECO:0000256" key="6">
    <source>
        <dbReference type="ARBA" id="ARBA00022598"/>
    </source>
</evidence>
<dbReference type="PROSITE" id="PS00178">
    <property type="entry name" value="AA_TRNA_LIGASE_I"/>
    <property type="match status" value="1"/>
</dbReference>
<evidence type="ECO:0000256" key="10">
    <source>
        <dbReference type="ARBA" id="ARBA00023146"/>
    </source>
</evidence>